<evidence type="ECO:0000256" key="1">
    <source>
        <dbReference type="SAM" id="Phobius"/>
    </source>
</evidence>
<evidence type="ECO:0000313" key="3">
    <source>
        <dbReference type="EMBL" id="CAL6057993.1"/>
    </source>
</evidence>
<proteinExistence type="predicted"/>
<feature type="transmembrane region" description="Helical" evidence="1">
    <location>
        <begin position="499"/>
        <end position="526"/>
    </location>
</feature>
<sequence length="541" mass="60290">MILLSICLNYDDPNRNVLTNCYTQNTDIELDRNRMMFILHLKSTNNNLCNVFPLGIGANLTLGSSLFPHIITVNVDNFNYKTTAEIYFPITISAADLDLFTTEQFAVIQLYTYAEITEIEILQFSETMSNLENCFEQLDVFLNEQYLIFSVTPSGVCSEQMVGIATNADSYIKQVYLNIEGAQIEIDLAAFIAANTGSTKVDIRLDISSVGDDLNLILIDLMQQPYFTSTSVEVISNQGGQEAQLSYPLENIVIDSISGFFESAQVMMDFESFYLLFDTSSAKVAQLLATLTTYTHVSYRFVGQSGIHQVVIQETRNAPFDETFRFMDLPCTDGNLYDADCTAFSELTKSNSSGSQFYFDIRFFNKKEFLTIQKTKLTQQPFCFSSGAFQIKKDSVCVHTVNVNSSACAQFFETVSGVEGTVSVQIMNVSGKVNDGIIFNKSQVLSQNQTSFCIQCTDLGTNCSKAMNVQQNEQVVKLTLHANGVNVSFIADMIVKANYSVMTIVTLSISVTIVVVSSVISILHLVHTHKMIKTLKKRKTK</sequence>
<name>A0AA86PUL7_9EUKA</name>
<dbReference type="EMBL" id="CAXDID020000217">
    <property type="protein sequence ID" value="CAL6057993.1"/>
    <property type="molecule type" value="Genomic_DNA"/>
</dbReference>
<keyword evidence="1" id="KW-1133">Transmembrane helix</keyword>
<comment type="caution">
    <text evidence="2">The sequence shown here is derived from an EMBL/GenBank/DDBJ whole genome shotgun (WGS) entry which is preliminary data.</text>
</comment>
<evidence type="ECO:0000313" key="4">
    <source>
        <dbReference type="Proteomes" id="UP001642409"/>
    </source>
</evidence>
<dbReference type="EMBL" id="CATOUU010000742">
    <property type="protein sequence ID" value="CAI9945293.1"/>
    <property type="molecule type" value="Genomic_DNA"/>
</dbReference>
<organism evidence="2">
    <name type="scientific">Hexamita inflata</name>
    <dbReference type="NCBI Taxonomy" id="28002"/>
    <lineage>
        <taxon>Eukaryota</taxon>
        <taxon>Metamonada</taxon>
        <taxon>Diplomonadida</taxon>
        <taxon>Hexamitidae</taxon>
        <taxon>Hexamitinae</taxon>
        <taxon>Hexamita</taxon>
    </lineage>
</organism>
<dbReference type="Proteomes" id="UP001642409">
    <property type="component" value="Unassembled WGS sequence"/>
</dbReference>
<accession>A0AA86PUL7</accession>
<dbReference type="AlphaFoldDB" id="A0AA86PUL7"/>
<keyword evidence="1" id="KW-0472">Membrane</keyword>
<keyword evidence="1" id="KW-0812">Transmembrane</keyword>
<evidence type="ECO:0008006" key="5">
    <source>
        <dbReference type="Google" id="ProtNLM"/>
    </source>
</evidence>
<reference evidence="3 4" key="2">
    <citation type="submission" date="2024-07" db="EMBL/GenBank/DDBJ databases">
        <authorList>
            <person name="Akdeniz Z."/>
        </authorList>
    </citation>
    <scope>NUCLEOTIDE SEQUENCE [LARGE SCALE GENOMIC DNA]</scope>
</reference>
<evidence type="ECO:0000313" key="2">
    <source>
        <dbReference type="EMBL" id="CAI9945293.1"/>
    </source>
</evidence>
<protein>
    <recommendedName>
        <fullName evidence="5">Transmembrane protein</fullName>
    </recommendedName>
</protein>
<keyword evidence="4" id="KW-1185">Reference proteome</keyword>
<gene>
    <name evidence="2" type="ORF">HINF_LOCUS32938</name>
    <name evidence="3" type="ORF">HINF_LOCUS47883</name>
</gene>
<reference evidence="2" key="1">
    <citation type="submission" date="2023-06" db="EMBL/GenBank/DDBJ databases">
        <authorList>
            <person name="Kurt Z."/>
        </authorList>
    </citation>
    <scope>NUCLEOTIDE SEQUENCE</scope>
</reference>